<evidence type="ECO:0000256" key="1">
    <source>
        <dbReference type="SAM" id="MobiDB-lite"/>
    </source>
</evidence>
<gene>
    <name evidence="2" type="ORF">V6N11_075290</name>
</gene>
<feature type="region of interest" description="Disordered" evidence="1">
    <location>
        <begin position="265"/>
        <end position="291"/>
    </location>
</feature>
<keyword evidence="3" id="KW-1185">Reference proteome</keyword>
<dbReference type="Proteomes" id="UP001396334">
    <property type="component" value="Unassembled WGS sequence"/>
</dbReference>
<sequence>MQEEGNSQFPAPVKVASGSSKEDGKAEWKLFDTALDFFPPVAQEGKLLVQPSRDVLDVGAQQWSNALVGTFLGKSLILSVFQKTADKLWGREGSVEIRFLAPKENCPNKKVSASDLIIGEGGPEVGVESVSAMLTSGIGSLIVDGGVGSTVGAPEIAYGDGSLKGDGFVDSSVGAPEIVSGDGNLEVDGITISVADIASGKRGAVHVGVGASDGGNYISEDGDKLSIVVSPNRFDNLSSIEVDHVVSPRKERLAAAGVGDLLNQLKAKGKGGGPKNNKKGRGKKGGASPSL</sequence>
<name>A0ABR2R6S4_9ROSI</name>
<evidence type="ECO:0000313" key="2">
    <source>
        <dbReference type="EMBL" id="KAK9008392.1"/>
    </source>
</evidence>
<accession>A0ABR2R6S4</accession>
<proteinExistence type="predicted"/>
<organism evidence="2 3">
    <name type="scientific">Hibiscus sabdariffa</name>
    <name type="common">roselle</name>
    <dbReference type="NCBI Taxonomy" id="183260"/>
    <lineage>
        <taxon>Eukaryota</taxon>
        <taxon>Viridiplantae</taxon>
        <taxon>Streptophyta</taxon>
        <taxon>Embryophyta</taxon>
        <taxon>Tracheophyta</taxon>
        <taxon>Spermatophyta</taxon>
        <taxon>Magnoliopsida</taxon>
        <taxon>eudicotyledons</taxon>
        <taxon>Gunneridae</taxon>
        <taxon>Pentapetalae</taxon>
        <taxon>rosids</taxon>
        <taxon>malvids</taxon>
        <taxon>Malvales</taxon>
        <taxon>Malvaceae</taxon>
        <taxon>Malvoideae</taxon>
        <taxon>Hibiscus</taxon>
    </lineage>
</organism>
<reference evidence="2 3" key="1">
    <citation type="journal article" date="2024" name="G3 (Bethesda)">
        <title>Genome assembly of Hibiscus sabdariffa L. provides insights into metabolisms of medicinal natural products.</title>
        <authorList>
            <person name="Kim T."/>
        </authorList>
    </citation>
    <scope>NUCLEOTIDE SEQUENCE [LARGE SCALE GENOMIC DNA]</scope>
    <source>
        <strain evidence="2">TK-2024</strain>
        <tissue evidence="2">Old leaves</tissue>
    </source>
</reference>
<evidence type="ECO:0000313" key="3">
    <source>
        <dbReference type="Proteomes" id="UP001396334"/>
    </source>
</evidence>
<dbReference type="EMBL" id="JBBPBN010000026">
    <property type="protein sequence ID" value="KAK9008392.1"/>
    <property type="molecule type" value="Genomic_DNA"/>
</dbReference>
<protein>
    <submittedName>
        <fullName evidence="2">Uncharacterized protein</fullName>
    </submittedName>
</protein>
<feature type="region of interest" description="Disordered" evidence="1">
    <location>
        <begin position="1"/>
        <end position="23"/>
    </location>
</feature>
<comment type="caution">
    <text evidence="2">The sequence shown here is derived from an EMBL/GenBank/DDBJ whole genome shotgun (WGS) entry which is preliminary data.</text>
</comment>